<accession>A0A163QYI1</accession>
<dbReference type="RefSeq" id="WP_066240970.1">
    <property type="nucleotide sequence ID" value="NZ_LRFC01000023.1"/>
</dbReference>
<dbReference type="EMBL" id="LRFC01000023">
    <property type="protein sequence ID" value="KZE65936.1"/>
    <property type="molecule type" value="Genomic_DNA"/>
</dbReference>
<dbReference type="PRINTS" id="PR00081">
    <property type="entry name" value="GDHRDH"/>
</dbReference>
<organism evidence="3 4">
    <name type="scientific">Fictibacillus phosphorivorans</name>
    <dbReference type="NCBI Taxonomy" id="1221500"/>
    <lineage>
        <taxon>Bacteria</taxon>
        <taxon>Bacillati</taxon>
        <taxon>Bacillota</taxon>
        <taxon>Bacilli</taxon>
        <taxon>Bacillales</taxon>
        <taxon>Fictibacillaceae</taxon>
        <taxon>Fictibacillus</taxon>
    </lineage>
</organism>
<evidence type="ECO:0000313" key="3">
    <source>
        <dbReference type="EMBL" id="KZE65936.1"/>
    </source>
</evidence>
<dbReference type="Proteomes" id="UP000076567">
    <property type="component" value="Unassembled WGS sequence"/>
</dbReference>
<dbReference type="InterPro" id="IPR036291">
    <property type="entry name" value="NAD(P)-bd_dom_sf"/>
</dbReference>
<dbReference type="InterPro" id="IPR050259">
    <property type="entry name" value="SDR"/>
</dbReference>
<dbReference type="PROSITE" id="PS00061">
    <property type="entry name" value="ADH_SHORT"/>
    <property type="match status" value="1"/>
</dbReference>
<dbReference type="CDD" id="cd05233">
    <property type="entry name" value="SDR_c"/>
    <property type="match status" value="1"/>
</dbReference>
<dbReference type="Pfam" id="PF13561">
    <property type="entry name" value="adh_short_C2"/>
    <property type="match status" value="1"/>
</dbReference>
<sequence>MKKVLVTGATGAIGIKISHMLASQGFQLFLHYHSNEAAAIKLQNELIKKYNSSVSILSADLSQSEGPQHLLSNIQEPIDIFVYNCGASHYGLLTDFTEQSIRETVQLHLLSAISLSKSLIPSMIQKKSGKIIMISSVWGEVGAACETVYSAAKGGLNAFVKALSKELAPSQIQVNGISPGVISTPMLNQFSEEEKRELAEDIPAGRFGEPDEVAHAVEFLISAKSDYISGHILSINGSWYT</sequence>
<dbReference type="PANTHER" id="PTHR42879:SF2">
    <property type="entry name" value="3-OXOACYL-[ACYL-CARRIER-PROTEIN] REDUCTASE FABG"/>
    <property type="match status" value="1"/>
</dbReference>
<name>A0A163QYI1_9BACL</name>
<keyword evidence="4" id="KW-1185">Reference proteome</keyword>
<dbReference type="NCBIfam" id="NF047420">
    <property type="entry name" value="EF_P_mod_YmfI"/>
    <property type="match status" value="1"/>
</dbReference>
<comment type="similarity">
    <text evidence="1">Belongs to the short-chain dehydrogenases/reductases (SDR) family.</text>
</comment>
<proteinExistence type="inferred from homology"/>
<dbReference type="InterPro" id="IPR020904">
    <property type="entry name" value="Sc_DH/Rdtase_CS"/>
</dbReference>
<gene>
    <name evidence="3" type="primary">fabG</name>
    <name evidence="3" type="ORF">AWM68_06030</name>
</gene>
<dbReference type="GO" id="GO:0032787">
    <property type="term" value="P:monocarboxylic acid metabolic process"/>
    <property type="evidence" value="ECO:0007669"/>
    <property type="project" value="UniProtKB-ARBA"/>
</dbReference>
<dbReference type="FunFam" id="3.40.50.720:FF:000173">
    <property type="entry name" value="3-oxoacyl-[acyl-carrier protein] reductase"/>
    <property type="match status" value="1"/>
</dbReference>
<dbReference type="AlphaFoldDB" id="A0A163QYI1"/>
<dbReference type="GO" id="GO:0016491">
    <property type="term" value="F:oxidoreductase activity"/>
    <property type="evidence" value="ECO:0007669"/>
    <property type="project" value="UniProtKB-KW"/>
</dbReference>
<dbReference type="Gene3D" id="3.40.50.720">
    <property type="entry name" value="NAD(P)-binding Rossmann-like Domain"/>
    <property type="match status" value="1"/>
</dbReference>
<protein>
    <submittedName>
        <fullName evidence="3">3-ketoacyl-ACP reductase</fullName>
    </submittedName>
</protein>
<evidence type="ECO:0000256" key="1">
    <source>
        <dbReference type="ARBA" id="ARBA00006484"/>
    </source>
</evidence>
<dbReference type="InterPro" id="IPR002347">
    <property type="entry name" value="SDR_fam"/>
</dbReference>
<dbReference type="OrthoDB" id="9803333at2"/>
<evidence type="ECO:0000256" key="2">
    <source>
        <dbReference type="ARBA" id="ARBA00023002"/>
    </source>
</evidence>
<comment type="caution">
    <text evidence="3">The sequence shown here is derived from an EMBL/GenBank/DDBJ whole genome shotgun (WGS) entry which is preliminary data.</text>
</comment>
<evidence type="ECO:0000313" key="4">
    <source>
        <dbReference type="Proteomes" id="UP000076567"/>
    </source>
</evidence>
<dbReference type="SUPFAM" id="SSF51735">
    <property type="entry name" value="NAD(P)-binding Rossmann-fold domains"/>
    <property type="match status" value="1"/>
</dbReference>
<keyword evidence="2" id="KW-0560">Oxidoreductase</keyword>
<dbReference type="PANTHER" id="PTHR42879">
    <property type="entry name" value="3-OXOACYL-(ACYL-CARRIER-PROTEIN) REDUCTASE"/>
    <property type="match status" value="1"/>
</dbReference>
<dbReference type="PRINTS" id="PR00080">
    <property type="entry name" value="SDRFAMILY"/>
</dbReference>
<reference evidence="4" key="1">
    <citation type="submission" date="2016-01" db="EMBL/GenBank/DDBJ databases">
        <title>Draft genome of Chromobacterium sp. F49.</title>
        <authorList>
            <person name="Hong K.W."/>
        </authorList>
    </citation>
    <scope>NUCLEOTIDE SEQUENCE [LARGE SCALE GENOMIC DNA]</scope>
    <source>
        <strain evidence="4">P7IIIA</strain>
    </source>
</reference>